<proteinExistence type="inferred from homology"/>
<dbReference type="GeneID" id="57091361"/>
<evidence type="ECO:0000256" key="1">
    <source>
        <dbReference type="ARBA" id="ARBA00004196"/>
    </source>
</evidence>
<sequence>MKTTYKKMIAIVAALIVILGLGFFFTHQQHTEAADNGTGRTTITFWHSMNGPNEQVLENLVNQFNKSQTKYTIKPIYVGSYELSIMKYANTVGSNVSPDLVQSDQANQSMMIGLNATVPVQKFVDRDHYDLSQLYPGVTAAYKINGKLASMPFNSSSSVMYYNESLFKKYGVADLPLSPTYSDVTKAAVALTKKSKGAVKGMTMQIYGWLPEEMVANQNSLVVNHDNGRKAMATAATLNSPEMQKSMTWLQDVIKQNAFENFGTGSAAANNQSAAFLAQKVGIFMQSSAMLGQLQKNAKFKYGVTFTPHPDGTKANGVAIGGASLWITKNKPAAVQEGAWQFMKFLMTPQSQATWQLGTGYFAVNQKANQIQTLAAAIKKNPALAVPIKQLNQGNINAATAGAFFSNIQEERQNVELAMQQIYSGADVKKALNEAETDTNTAIQKTNEVSGNLLNYKR</sequence>
<evidence type="ECO:0000256" key="5">
    <source>
        <dbReference type="ARBA" id="ARBA00022764"/>
    </source>
</evidence>
<keyword evidence="3" id="KW-0813">Transport</keyword>
<gene>
    <name evidence="6" type="ORF">LC0644_0828</name>
</gene>
<evidence type="ECO:0000313" key="6">
    <source>
        <dbReference type="EMBL" id="GAN36239.1"/>
    </source>
</evidence>
<dbReference type="EMBL" id="BAYM01000061">
    <property type="protein sequence ID" value="GAN36239.1"/>
    <property type="molecule type" value="Genomic_DNA"/>
</dbReference>
<accession>A0A0C9PW06</accession>
<dbReference type="AlphaFoldDB" id="A0A0C9PW06"/>
<evidence type="ECO:0000313" key="7">
    <source>
        <dbReference type="Proteomes" id="UP000032552"/>
    </source>
</evidence>
<dbReference type="Proteomes" id="UP000032552">
    <property type="component" value="Unassembled WGS sequence"/>
</dbReference>
<protein>
    <submittedName>
        <fullName evidence="6">ABC superfamily ATP binding cassette transporter, solute-binding protein</fullName>
    </submittedName>
</protein>
<dbReference type="Pfam" id="PF13416">
    <property type="entry name" value="SBP_bac_8"/>
    <property type="match status" value="1"/>
</dbReference>
<keyword evidence="5" id="KW-0574">Periplasm</keyword>
<keyword evidence="4" id="KW-0732">Signal</keyword>
<dbReference type="InterPro" id="IPR006061">
    <property type="entry name" value="SBP_1_CS"/>
</dbReference>
<dbReference type="SUPFAM" id="SSF53850">
    <property type="entry name" value="Periplasmic binding protein-like II"/>
    <property type="match status" value="1"/>
</dbReference>
<evidence type="ECO:0000256" key="2">
    <source>
        <dbReference type="ARBA" id="ARBA00008520"/>
    </source>
</evidence>
<dbReference type="InterPro" id="IPR050490">
    <property type="entry name" value="Bact_solute-bd_prot1"/>
</dbReference>
<dbReference type="PANTHER" id="PTHR43649">
    <property type="entry name" value="ARABINOSE-BINDING PROTEIN-RELATED"/>
    <property type="match status" value="1"/>
</dbReference>
<dbReference type="PROSITE" id="PS01037">
    <property type="entry name" value="SBP_BACTERIAL_1"/>
    <property type="match status" value="1"/>
</dbReference>
<organism evidence="6 7">
    <name type="scientific">Lacticaseibacillus paracasei NRIC 0644</name>
    <dbReference type="NCBI Taxonomy" id="1435038"/>
    <lineage>
        <taxon>Bacteria</taxon>
        <taxon>Bacillati</taxon>
        <taxon>Bacillota</taxon>
        <taxon>Bacilli</taxon>
        <taxon>Lactobacillales</taxon>
        <taxon>Lactobacillaceae</taxon>
        <taxon>Lacticaseibacillus</taxon>
    </lineage>
</organism>
<dbReference type="PANTHER" id="PTHR43649:SF31">
    <property type="entry name" value="SN-GLYCEROL-3-PHOSPHATE-BINDING PERIPLASMIC PROTEIN UGPB"/>
    <property type="match status" value="1"/>
</dbReference>
<dbReference type="RefSeq" id="WP_003568103.1">
    <property type="nucleotide sequence ID" value="NZ_BAYM01000061.1"/>
</dbReference>
<dbReference type="InterPro" id="IPR006059">
    <property type="entry name" value="SBP"/>
</dbReference>
<comment type="similarity">
    <text evidence="2">Belongs to the bacterial solute-binding protein 1 family.</text>
</comment>
<evidence type="ECO:0000256" key="4">
    <source>
        <dbReference type="ARBA" id="ARBA00022729"/>
    </source>
</evidence>
<dbReference type="CDD" id="cd14748">
    <property type="entry name" value="PBP2_UgpB"/>
    <property type="match status" value="1"/>
</dbReference>
<reference evidence="7" key="1">
    <citation type="submission" date="2014-05" db="EMBL/GenBank/DDBJ databases">
        <title>Whole genome sequencing of Lactobacillus casei NRIC0644.</title>
        <authorList>
            <person name="Atarashi H."/>
            <person name="Yoshida Y."/>
            <person name="Fujimura S."/>
            <person name="Tanaka N."/>
            <person name="Shiwa Y."/>
            <person name="Yoshikawa H."/>
            <person name="Okada S."/>
            <person name="Nakagawa J."/>
        </authorList>
    </citation>
    <scope>NUCLEOTIDE SEQUENCE [LARGE SCALE GENOMIC DNA]</scope>
    <source>
        <strain evidence="7">NRIC0644</strain>
    </source>
</reference>
<dbReference type="Gene3D" id="3.40.190.10">
    <property type="entry name" value="Periplasmic binding protein-like II"/>
    <property type="match status" value="2"/>
</dbReference>
<dbReference type="GO" id="GO:0055085">
    <property type="term" value="P:transmembrane transport"/>
    <property type="evidence" value="ECO:0007669"/>
    <property type="project" value="InterPro"/>
</dbReference>
<comment type="subcellular location">
    <subcellularLocation>
        <location evidence="1">Cell envelope</location>
    </subcellularLocation>
</comment>
<comment type="caution">
    <text evidence="6">The sequence shown here is derived from an EMBL/GenBank/DDBJ whole genome shotgun (WGS) entry which is preliminary data.</text>
</comment>
<name>A0A0C9PW06_LACPA</name>
<evidence type="ECO:0000256" key="3">
    <source>
        <dbReference type="ARBA" id="ARBA00022448"/>
    </source>
</evidence>
<dbReference type="GO" id="GO:0030313">
    <property type="term" value="C:cell envelope"/>
    <property type="evidence" value="ECO:0007669"/>
    <property type="project" value="UniProtKB-SubCell"/>
</dbReference>